<reference evidence="6" key="1">
    <citation type="journal article" date="2021" name="BMC Genomics">
        <title>Chromosome-level genome assembly and manually-curated proteome of model necrotroph Parastagonospora nodorum Sn15 reveals a genome-wide trove of candidate effector homologs, and redundancy of virulence-related functions within an accessory chromosome.</title>
        <authorList>
            <person name="Bertazzoni S."/>
            <person name="Jones D.A.B."/>
            <person name="Phan H.T."/>
            <person name="Tan K.-C."/>
            <person name="Hane J.K."/>
        </authorList>
    </citation>
    <scope>NUCLEOTIDE SEQUENCE [LARGE SCALE GENOMIC DNA]</scope>
    <source>
        <strain evidence="6">SN15 / ATCC MYA-4574 / FGSC 10173)</strain>
    </source>
</reference>
<dbReference type="InterPro" id="IPR036770">
    <property type="entry name" value="Ankyrin_rpt-contain_sf"/>
</dbReference>
<gene>
    <name evidence="5" type="ORF">JI435_149310</name>
</gene>
<dbReference type="PANTHER" id="PTHR10039:SF16">
    <property type="entry name" value="GPI INOSITOL-DEACYLASE"/>
    <property type="match status" value="1"/>
</dbReference>
<dbReference type="Pfam" id="PF00023">
    <property type="entry name" value="Ank"/>
    <property type="match status" value="1"/>
</dbReference>
<dbReference type="PANTHER" id="PTHR10039">
    <property type="entry name" value="AMELOGENIN"/>
    <property type="match status" value="1"/>
</dbReference>
<keyword evidence="2" id="KW-0040">ANK repeat</keyword>
<dbReference type="VEuPathDB" id="FungiDB:JI435_149310"/>
<dbReference type="InterPro" id="IPR002110">
    <property type="entry name" value="Ankyrin_rpt"/>
</dbReference>
<dbReference type="Gene3D" id="3.40.50.300">
    <property type="entry name" value="P-loop containing nucleotide triphosphate hydrolases"/>
    <property type="match status" value="1"/>
</dbReference>
<dbReference type="Proteomes" id="UP000663193">
    <property type="component" value="Chromosome 5"/>
</dbReference>
<feature type="repeat" description="ANK" evidence="2">
    <location>
        <begin position="653"/>
        <end position="685"/>
    </location>
</feature>
<keyword evidence="1" id="KW-0677">Repeat</keyword>
<dbReference type="PROSITE" id="PS50297">
    <property type="entry name" value="ANK_REP_REGION"/>
    <property type="match status" value="4"/>
</dbReference>
<dbReference type="SUPFAM" id="SSF48403">
    <property type="entry name" value="Ankyrin repeat"/>
    <property type="match status" value="1"/>
</dbReference>
<dbReference type="SUPFAM" id="SSF52540">
    <property type="entry name" value="P-loop containing nucleoside triphosphate hydrolases"/>
    <property type="match status" value="1"/>
</dbReference>
<feature type="region of interest" description="Disordered" evidence="3">
    <location>
        <begin position="1"/>
        <end position="32"/>
    </location>
</feature>
<proteinExistence type="predicted"/>
<feature type="repeat" description="ANK" evidence="2">
    <location>
        <begin position="953"/>
        <end position="985"/>
    </location>
</feature>
<dbReference type="InterPro" id="IPR027417">
    <property type="entry name" value="P-loop_NTPase"/>
</dbReference>
<feature type="repeat" description="ANK" evidence="2">
    <location>
        <begin position="920"/>
        <end position="952"/>
    </location>
</feature>
<dbReference type="SMART" id="SM00248">
    <property type="entry name" value="ANK"/>
    <property type="match status" value="7"/>
</dbReference>
<dbReference type="Pfam" id="PF12796">
    <property type="entry name" value="Ank_2"/>
    <property type="match status" value="2"/>
</dbReference>
<feature type="repeat" description="ANK" evidence="2">
    <location>
        <begin position="986"/>
        <end position="1018"/>
    </location>
</feature>
<dbReference type="OrthoDB" id="5418336at2759"/>
<feature type="domain" description="Nephrocystin 3-like N-terminal" evidence="4">
    <location>
        <begin position="66"/>
        <end position="238"/>
    </location>
</feature>
<evidence type="ECO:0000259" key="4">
    <source>
        <dbReference type="Pfam" id="PF24883"/>
    </source>
</evidence>
<dbReference type="Gene3D" id="1.25.40.20">
    <property type="entry name" value="Ankyrin repeat-containing domain"/>
    <property type="match status" value="2"/>
</dbReference>
<keyword evidence="6" id="KW-1185">Reference proteome</keyword>
<evidence type="ECO:0000256" key="2">
    <source>
        <dbReference type="PROSITE-ProRule" id="PRU00023"/>
    </source>
</evidence>
<name>A0A7U2HY83_PHANO</name>
<evidence type="ECO:0000256" key="3">
    <source>
        <dbReference type="SAM" id="MobiDB-lite"/>
    </source>
</evidence>
<dbReference type="EMBL" id="CP069027">
    <property type="protein sequence ID" value="QRC94784.1"/>
    <property type="molecule type" value="Genomic_DNA"/>
</dbReference>
<dbReference type="InterPro" id="IPR056884">
    <property type="entry name" value="NPHP3-like_N"/>
</dbReference>
<feature type="repeat" description="ANK" evidence="2">
    <location>
        <begin position="854"/>
        <end position="886"/>
    </location>
</feature>
<protein>
    <recommendedName>
        <fullName evidence="4">Nephrocystin 3-like N-terminal domain-containing protein</fullName>
    </recommendedName>
</protein>
<dbReference type="PROSITE" id="PS50088">
    <property type="entry name" value="ANK_REPEAT"/>
    <property type="match status" value="5"/>
</dbReference>
<dbReference type="Pfam" id="PF24883">
    <property type="entry name" value="NPHP3_N"/>
    <property type="match status" value="1"/>
</dbReference>
<dbReference type="AlphaFoldDB" id="A0A7U2HY83"/>
<organism evidence="5 6">
    <name type="scientific">Phaeosphaeria nodorum (strain SN15 / ATCC MYA-4574 / FGSC 10173)</name>
    <name type="common">Glume blotch fungus</name>
    <name type="synonym">Parastagonospora nodorum</name>
    <dbReference type="NCBI Taxonomy" id="321614"/>
    <lineage>
        <taxon>Eukaryota</taxon>
        <taxon>Fungi</taxon>
        <taxon>Dikarya</taxon>
        <taxon>Ascomycota</taxon>
        <taxon>Pezizomycotina</taxon>
        <taxon>Dothideomycetes</taxon>
        <taxon>Pleosporomycetidae</taxon>
        <taxon>Pleosporales</taxon>
        <taxon>Pleosporineae</taxon>
        <taxon>Phaeosphaeriaceae</taxon>
        <taxon>Parastagonospora</taxon>
    </lineage>
</organism>
<evidence type="ECO:0000256" key="1">
    <source>
        <dbReference type="ARBA" id="ARBA00022737"/>
    </source>
</evidence>
<accession>A0A7U2HY83</accession>
<evidence type="ECO:0000313" key="5">
    <source>
        <dbReference type="EMBL" id="QRC94784.1"/>
    </source>
</evidence>
<feature type="compositionally biased region" description="Polar residues" evidence="3">
    <location>
        <begin position="19"/>
        <end position="32"/>
    </location>
</feature>
<sequence length="1050" mass="118033">MSTAQDHSSHWNSHNSGSQIANNSGTVNNNFNQGSDSNKALAHLFITDPDVDRHNLLAEKGCRVPGTCDWLLQDPDYLAWINSDSSSLWLSGGPGKGKTMLALRVIDALLTKTRDLQQDCTVLYFFCSEQDSSRNNAIAIVRGLLWQFIKRRQHLEAHCLPYLRKENYQQTIVSFGSLWSIFVNMLEDKNSGDVYCIIDGIDECDPASQPLLLRGLFETFPAEGSPRSQPFKLFGVSREAGGIHFLPNHHIRLEPTHGPTVNRDVDAFISDKLKKFRDTIEDFHVIEEKVRQTLVENAQGTFLWIGLCIQELERQNPVTADDFLDLIDQEPVGLEAMYSKMLDGVKPKSRKSLPEVLRWMLVAHRPLTLRELTAALSRKDNRGISAESTLHGQLKQCRGFFQSMPGKSVNYAQRPLTSRRHCFIRDEPLKSLIIVLYDSNQRLKKEKILVAQRTTTEDVRYVQYQPRSVTEDIFVTFPHLSMRMFFIRAANKDAPIPQSLRFDKRELELKVFQECIEYLAAHGMEESSTCLNLPRVVSEHPLLNYASMNWMDHARHVTESDWGKVCESHAFFKETGQSSEINRGTKLRINWLSSYLLESDDVKYGTEVAYARTKLPLLHLACRLGLLHWAAQLMPESTPESELSQVLNKIDIGKMTPLVYAIQSGNLELCRLLLERGARPTYRAYIQTLNTHREPMLRLLIARGNFDCQEESELIGNKIMFHPLVQAVAGKFWKAAELLLDAGAQVQPHLDTMLEHAFKAPVSAKVIYGLLSHVNNWSDLMQHLFDIATSEDQHADTILHTLFEWPLVQKSLLGPATSHKTREMLMRCTAEHGLEASLDWLIQSGVDYMAKSDEGNSALIEAIGCGNQGIARMLLRRGATLSNLDKLGSDCLCLAVFHNNREGAQMLLDEGVSVNQPSEKGIPPLVFAVTSAPVDIVNFLLQNGAQVNQVDSNGQTALQRAAIWGRAQIVELLINKGAWVNATDPGGKTALHFAAVAQQRTTMEILIRSGVKENMRDLEGKTADDLLKKAQRESEKDAAPTAGMVIHATY</sequence>
<evidence type="ECO:0000313" key="6">
    <source>
        <dbReference type="Proteomes" id="UP000663193"/>
    </source>
</evidence>